<protein>
    <submittedName>
        <fullName evidence="4">Lipase</fullName>
    </submittedName>
</protein>
<organism evidence="4 5">
    <name type="scientific">Sporichthya brevicatena</name>
    <dbReference type="NCBI Taxonomy" id="171442"/>
    <lineage>
        <taxon>Bacteria</taxon>
        <taxon>Bacillati</taxon>
        <taxon>Actinomycetota</taxon>
        <taxon>Actinomycetes</taxon>
        <taxon>Sporichthyales</taxon>
        <taxon>Sporichthyaceae</taxon>
        <taxon>Sporichthya</taxon>
    </lineage>
</organism>
<dbReference type="PANTHER" id="PTHR33428:SF14">
    <property type="entry name" value="CARBOXYLESTERASE TYPE B DOMAIN-CONTAINING PROTEIN"/>
    <property type="match status" value="1"/>
</dbReference>
<feature type="compositionally biased region" description="Low complexity" evidence="1">
    <location>
        <begin position="29"/>
        <end position="39"/>
    </location>
</feature>
<dbReference type="Gene3D" id="3.40.50.1820">
    <property type="entry name" value="alpha/beta hydrolase"/>
    <property type="match status" value="1"/>
</dbReference>
<dbReference type="InterPro" id="IPR041127">
    <property type="entry name" value="PET_hydrolase/cutinase-like"/>
</dbReference>
<feature type="region of interest" description="Disordered" evidence="1">
    <location>
        <begin position="29"/>
        <end position="53"/>
    </location>
</feature>
<dbReference type="Proteomes" id="UP001500957">
    <property type="component" value="Unassembled WGS sequence"/>
</dbReference>
<comment type="caution">
    <text evidence="4">The sequence shown here is derived from an EMBL/GenBank/DDBJ whole genome shotgun (WGS) entry which is preliminary data.</text>
</comment>
<evidence type="ECO:0000313" key="5">
    <source>
        <dbReference type="Proteomes" id="UP001500957"/>
    </source>
</evidence>
<evidence type="ECO:0000259" key="3">
    <source>
        <dbReference type="Pfam" id="PF12740"/>
    </source>
</evidence>
<name>A0ABP3S6H4_9ACTN</name>
<evidence type="ECO:0000256" key="2">
    <source>
        <dbReference type="SAM" id="SignalP"/>
    </source>
</evidence>
<dbReference type="InterPro" id="IPR029058">
    <property type="entry name" value="AB_hydrolase_fold"/>
</dbReference>
<dbReference type="EMBL" id="BAAAHE010000026">
    <property type="protein sequence ID" value="GAA0626099.1"/>
    <property type="molecule type" value="Genomic_DNA"/>
</dbReference>
<feature type="compositionally biased region" description="Basic and acidic residues" evidence="1">
    <location>
        <begin position="44"/>
        <end position="53"/>
    </location>
</feature>
<dbReference type="RefSeq" id="WP_344606477.1">
    <property type="nucleotide sequence ID" value="NZ_BAAAHE010000026.1"/>
</dbReference>
<keyword evidence="2" id="KW-0732">Signal</keyword>
<evidence type="ECO:0000256" key="1">
    <source>
        <dbReference type="SAM" id="MobiDB-lite"/>
    </source>
</evidence>
<feature type="domain" description="PET hydrolase/cutinase-like" evidence="3">
    <location>
        <begin position="56"/>
        <end position="288"/>
    </location>
</feature>
<dbReference type="SUPFAM" id="SSF53474">
    <property type="entry name" value="alpha/beta-Hydrolases"/>
    <property type="match status" value="1"/>
</dbReference>
<sequence>MPLSVSRAAHMLTVGLVLAVAGPVVTPGAAAPTAPAAPATSEVEPQHPVEDRYRGAGPWAVATRTVDIPDGLTFTVASPRALGRDGTRHPILIWGNGTNARPDQYAGVFRHLASWGFVVIGSSDTQQADGRSMLAALRHLLGANLDAASPFFGVLDPTRVGALGHSQGAGGAINAANGSGGLVDTVVPINLPDARYVEQRGRFSVTELTTPTFFLGGGTDGLISTPGGLRGYYQRVPHGALGVLRGADHLAIQRNKSGYLGYLTAWLRWHLLDDAYAASAFVGVDPKQTEFRRNPRWQNQQAKGLTP</sequence>
<feature type="signal peptide" evidence="2">
    <location>
        <begin position="1"/>
        <end position="30"/>
    </location>
</feature>
<proteinExistence type="predicted"/>
<dbReference type="PANTHER" id="PTHR33428">
    <property type="entry name" value="CHLOROPHYLLASE-2, CHLOROPLASTIC"/>
    <property type="match status" value="1"/>
</dbReference>
<gene>
    <name evidence="4" type="ORF">GCM10009547_31840</name>
</gene>
<accession>A0ABP3S6H4</accession>
<evidence type="ECO:0000313" key="4">
    <source>
        <dbReference type="EMBL" id="GAA0626099.1"/>
    </source>
</evidence>
<reference evidence="5" key="1">
    <citation type="journal article" date="2019" name="Int. J. Syst. Evol. Microbiol.">
        <title>The Global Catalogue of Microorganisms (GCM) 10K type strain sequencing project: providing services to taxonomists for standard genome sequencing and annotation.</title>
        <authorList>
            <consortium name="The Broad Institute Genomics Platform"/>
            <consortium name="The Broad Institute Genome Sequencing Center for Infectious Disease"/>
            <person name="Wu L."/>
            <person name="Ma J."/>
        </authorList>
    </citation>
    <scope>NUCLEOTIDE SEQUENCE [LARGE SCALE GENOMIC DNA]</scope>
    <source>
        <strain evidence="5">JCM 10671</strain>
    </source>
</reference>
<dbReference type="Pfam" id="PF12740">
    <property type="entry name" value="PETase"/>
    <property type="match status" value="1"/>
</dbReference>
<keyword evidence="5" id="KW-1185">Reference proteome</keyword>
<feature type="chain" id="PRO_5045627464" evidence="2">
    <location>
        <begin position="31"/>
        <end position="307"/>
    </location>
</feature>